<dbReference type="PANTHER" id="PTHR47958">
    <property type="entry name" value="ATP-DEPENDENT RNA HELICASE DBP3"/>
    <property type="match status" value="1"/>
</dbReference>
<reference evidence="10 11" key="1">
    <citation type="submission" date="2016-05" db="EMBL/GenBank/DDBJ databases">
        <title>Nuclear genome of Blastocystis sp. subtype 1 NandII.</title>
        <authorList>
            <person name="Gentekaki E."/>
            <person name="Curtis B."/>
            <person name="Stairs C."/>
            <person name="Eme L."/>
            <person name="Herman E."/>
            <person name="Klimes V."/>
            <person name="Arias M.C."/>
            <person name="Elias M."/>
            <person name="Hilliou F."/>
            <person name="Klute M."/>
            <person name="Malik S.-B."/>
            <person name="Pightling A."/>
            <person name="Rachubinski R."/>
            <person name="Salas D."/>
            <person name="Schlacht A."/>
            <person name="Suga H."/>
            <person name="Archibald J."/>
            <person name="Ball S.G."/>
            <person name="Clark G."/>
            <person name="Dacks J."/>
            <person name="Van Der Giezen M."/>
            <person name="Tsaousis A."/>
            <person name="Roger A."/>
        </authorList>
    </citation>
    <scope>NUCLEOTIDE SEQUENCE [LARGE SCALE GENOMIC DNA]</scope>
    <source>
        <strain evidence="11">ATCC 50177 / NandII</strain>
    </source>
</reference>
<dbReference type="Proteomes" id="UP000078348">
    <property type="component" value="Unassembled WGS sequence"/>
</dbReference>
<dbReference type="Pfam" id="PF00270">
    <property type="entry name" value="DEAD"/>
    <property type="match status" value="1"/>
</dbReference>
<dbReference type="InterPro" id="IPR011545">
    <property type="entry name" value="DEAD/DEAH_box_helicase_dom"/>
</dbReference>
<evidence type="ECO:0000259" key="7">
    <source>
        <dbReference type="PROSITE" id="PS51192"/>
    </source>
</evidence>
<evidence type="ECO:0000259" key="8">
    <source>
        <dbReference type="PROSITE" id="PS51194"/>
    </source>
</evidence>
<keyword evidence="3" id="KW-0378">Hydrolase</keyword>
<dbReference type="InterPro" id="IPR027417">
    <property type="entry name" value="P-loop_NTPase"/>
</dbReference>
<dbReference type="SMART" id="SM00490">
    <property type="entry name" value="HELICc"/>
    <property type="match status" value="1"/>
</dbReference>
<dbReference type="STRING" id="478820.A0A196SHU3"/>
<accession>A0A196SHU3</accession>
<dbReference type="OrthoDB" id="10265785at2759"/>
<dbReference type="GO" id="GO:0003724">
    <property type="term" value="F:RNA helicase activity"/>
    <property type="evidence" value="ECO:0007669"/>
    <property type="project" value="UniProtKB-EC"/>
</dbReference>
<dbReference type="GO" id="GO:0005524">
    <property type="term" value="F:ATP binding"/>
    <property type="evidence" value="ECO:0007669"/>
    <property type="project" value="UniProtKB-KW"/>
</dbReference>
<keyword evidence="4 10" id="KW-0347">Helicase</keyword>
<evidence type="ECO:0000256" key="1">
    <source>
        <dbReference type="ARBA" id="ARBA00012552"/>
    </source>
</evidence>
<evidence type="ECO:0000256" key="5">
    <source>
        <dbReference type="ARBA" id="ARBA00022840"/>
    </source>
</evidence>
<feature type="short sequence motif" description="Q motif" evidence="6">
    <location>
        <begin position="45"/>
        <end position="73"/>
    </location>
</feature>
<dbReference type="PROSITE" id="PS51192">
    <property type="entry name" value="HELICASE_ATP_BIND_1"/>
    <property type="match status" value="1"/>
</dbReference>
<evidence type="ECO:0000256" key="3">
    <source>
        <dbReference type="ARBA" id="ARBA00022801"/>
    </source>
</evidence>
<feature type="domain" description="Helicase ATP-binding" evidence="7">
    <location>
        <begin position="76"/>
        <end position="247"/>
    </location>
</feature>
<dbReference type="SMART" id="SM00487">
    <property type="entry name" value="DEXDc"/>
    <property type="match status" value="1"/>
</dbReference>
<dbReference type="EC" id="3.6.4.13" evidence="1"/>
<keyword evidence="5" id="KW-0067">ATP-binding</keyword>
<evidence type="ECO:0000313" key="11">
    <source>
        <dbReference type="Proteomes" id="UP000078348"/>
    </source>
</evidence>
<evidence type="ECO:0000256" key="2">
    <source>
        <dbReference type="ARBA" id="ARBA00022741"/>
    </source>
</evidence>
<keyword evidence="2" id="KW-0547">Nucleotide-binding</keyword>
<feature type="domain" description="Helicase C-terminal" evidence="8">
    <location>
        <begin position="274"/>
        <end position="419"/>
    </location>
</feature>
<evidence type="ECO:0000256" key="4">
    <source>
        <dbReference type="ARBA" id="ARBA00022806"/>
    </source>
</evidence>
<dbReference type="Pfam" id="PF00271">
    <property type="entry name" value="Helicase_C"/>
    <property type="match status" value="1"/>
</dbReference>
<keyword evidence="11" id="KW-1185">Reference proteome</keyword>
<name>A0A196SHU3_BLAHN</name>
<comment type="caution">
    <text evidence="10">The sequence shown here is derived from an EMBL/GenBank/DDBJ whole genome shotgun (WGS) entry which is preliminary data.</text>
</comment>
<dbReference type="PROSITE" id="PS51194">
    <property type="entry name" value="HELICASE_CTER"/>
    <property type="match status" value="1"/>
</dbReference>
<protein>
    <recommendedName>
        <fullName evidence="1">RNA helicase</fullName>
        <ecNumber evidence="1">3.6.4.13</ecNumber>
    </recommendedName>
</protein>
<gene>
    <name evidence="10" type="ORF">AV274_2400</name>
</gene>
<dbReference type="InterPro" id="IPR014014">
    <property type="entry name" value="RNA_helicase_DEAD_Q_motif"/>
</dbReference>
<dbReference type="GO" id="GO:0003676">
    <property type="term" value="F:nucleic acid binding"/>
    <property type="evidence" value="ECO:0007669"/>
    <property type="project" value="InterPro"/>
</dbReference>
<dbReference type="InterPro" id="IPR014001">
    <property type="entry name" value="Helicase_ATP-bd"/>
</dbReference>
<dbReference type="CDD" id="cd18787">
    <property type="entry name" value="SF2_C_DEAD"/>
    <property type="match status" value="1"/>
</dbReference>
<organism evidence="10 11">
    <name type="scientific">Blastocystis sp. subtype 1 (strain ATCC 50177 / NandII)</name>
    <dbReference type="NCBI Taxonomy" id="478820"/>
    <lineage>
        <taxon>Eukaryota</taxon>
        <taxon>Sar</taxon>
        <taxon>Stramenopiles</taxon>
        <taxon>Bigyra</taxon>
        <taxon>Opalozoa</taxon>
        <taxon>Opalinata</taxon>
        <taxon>Blastocystidae</taxon>
        <taxon>Blastocystis</taxon>
    </lineage>
</organism>
<dbReference type="EMBL" id="LXWW01000111">
    <property type="protein sequence ID" value="OAO15881.1"/>
    <property type="molecule type" value="Genomic_DNA"/>
</dbReference>
<dbReference type="InterPro" id="IPR001650">
    <property type="entry name" value="Helicase_C-like"/>
</dbReference>
<evidence type="ECO:0000259" key="9">
    <source>
        <dbReference type="PROSITE" id="PS51195"/>
    </source>
</evidence>
<evidence type="ECO:0000313" key="10">
    <source>
        <dbReference type="EMBL" id="OAO15881.1"/>
    </source>
</evidence>
<dbReference type="PROSITE" id="PS51195">
    <property type="entry name" value="Q_MOTIF"/>
    <property type="match status" value="1"/>
</dbReference>
<dbReference type="GO" id="GO:0016787">
    <property type="term" value="F:hydrolase activity"/>
    <property type="evidence" value="ECO:0007669"/>
    <property type="project" value="UniProtKB-KW"/>
</dbReference>
<sequence>MEKPATDNTELVDYNDEEDAQVTATALPEPQDTAEKGHYAGVGASGFQSFFLKDEIMKAISECGFEHPSEVQSQCIPKALMKEDILCQARSGMGKTCVFIISVLQNIKHSSNISCIVFCHTREMVVQTSKEFHRLSKYLPDLVITDVFGGMSQKKNIAELKNGCDILIGTPQRIADLFNAKAINVREVKYFVVDECDEQFQSLQSRRAIQEVFRSTPIDKQVMMFTATLSPQAKAVCMKYMQNPLCIEIDDKKLTLHGLKQFLVRCEEGAKNRRLTEVLDNTEFNQVVIYVSSHARAMALQKLMESWCFPCIALTSAMRTNTRMHNFLQFKEGKARILVTTSLFGRGVDVEKVNLVINYDFPVSSNEYLHQVGRAGRFGTNGMAVSFVSSPGDEKILAEVESRFETKMTELKGEITKESLNA</sequence>
<dbReference type="SUPFAM" id="SSF52540">
    <property type="entry name" value="P-loop containing nucleoside triphosphate hydrolases"/>
    <property type="match status" value="1"/>
</dbReference>
<feature type="domain" description="DEAD-box RNA helicase Q" evidence="9">
    <location>
        <begin position="45"/>
        <end position="73"/>
    </location>
</feature>
<proteinExistence type="predicted"/>
<dbReference type="AlphaFoldDB" id="A0A196SHU3"/>
<evidence type="ECO:0000256" key="6">
    <source>
        <dbReference type="PROSITE-ProRule" id="PRU00552"/>
    </source>
</evidence>
<dbReference type="Gene3D" id="3.40.50.300">
    <property type="entry name" value="P-loop containing nucleotide triphosphate hydrolases"/>
    <property type="match status" value="2"/>
</dbReference>